<evidence type="ECO:0000313" key="3">
    <source>
        <dbReference type="EMBL" id="GAA4840481.1"/>
    </source>
</evidence>
<comment type="caution">
    <text evidence="3">The sequence shown here is derived from an EMBL/GenBank/DDBJ whole genome shotgun (WGS) entry which is preliminary data.</text>
</comment>
<dbReference type="InterPro" id="IPR002656">
    <property type="entry name" value="Acyl_transf_3_dom"/>
</dbReference>
<protein>
    <recommendedName>
        <fullName evidence="2">Acyltransferase 3 domain-containing protein</fullName>
    </recommendedName>
</protein>
<keyword evidence="4" id="KW-1185">Reference proteome</keyword>
<feature type="transmembrane region" description="Helical" evidence="1">
    <location>
        <begin position="44"/>
        <end position="67"/>
    </location>
</feature>
<evidence type="ECO:0000313" key="4">
    <source>
        <dbReference type="Proteomes" id="UP001500298"/>
    </source>
</evidence>
<organism evidence="3 4">
    <name type="scientific">Algivirga pacifica</name>
    <dbReference type="NCBI Taxonomy" id="1162670"/>
    <lineage>
        <taxon>Bacteria</taxon>
        <taxon>Pseudomonadati</taxon>
        <taxon>Bacteroidota</taxon>
        <taxon>Cytophagia</taxon>
        <taxon>Cytophagales</taxon>
        <taxon>Flammeovirgaceae</taxon>
        <taxon>Algivirga</taxon>
    </lineage>
</organism>
<dbReference type="Pfam" id="PF01757">
    <property type="entry name" value="Acyl_transf_3"/>
    <property type="match status" value="1"/>
</dbReference>
<dbReference type="InterPro" id="IPR050879">
    <property type="entry name" value="Acyltransferase_3"/>
</dbReference>
<feature type="transmembrane region" description="Helical" evidence="1">
    <location>
        <begin position="316"/>
        <end position="337"/>
    </location>
</feature>
<dbReference type="PANTHER" id="PTHR23028:SF53">
    <property type="entry name" value="ACYL_TRANSF_3 DOMAIN-CONTAINING PROTEIN"/>
    <property type="match status" value="1"/>
</dbReference>
<accession>A0ABP9DJZ8</accession>
<keyword evidence="1" id="KW-0812">Transmembrane</keyword>
<dbReference type="RefSeq" id="WP_345372626.1">
    <property type="nucleotide sequence ID" value="NZ_BAABJX010000042.1"/>
</dbReference>
<feature type="transmembrane region" description="Helical" evidence="1">
    <location>
        <begin position="203"/>
        <end position="222"/>
    </location>
</feature>
<keyword evidence="1" id="KW-1133">Transmembrane helix</keyword>
<proteinExistence type="predicted"/>
<sequence>MKSIKFFPGLNALRFIAAYLVVIHHAESVKESRGLPNLHEWTVFSLGGVAVSFFFVLSGFLITYLLLKEHKEYGGVSIQKFYMRRVIRIWPLYFLLVFIGLAIVPLLTQWFSVAYELPYKVSDVLWYYIFFMPFVVSAQYGYSLLYPLWSIGVEEVFYVLWAPVVRFLIKFLPPIFFMVIAIRLSWGYYYEFVDTTHPVMTKIATTFGMDAMAIGGLGAYFVFHTRRPIGSYRLFGTGAQLLLLGLLGVRFLFHETLANREGLLSGIYQWIFMTPVFGTVLMNGLFLWLILNISLNERRLFNVNYPFLEWLGSLSYGIYMYHLLVIFGIVYGIGGVLFEYSGWVSFVGYHGLIMIGTIGISYLSKHFFEDYFIGMRKYFVQKRKKEVKQSRVKR</sequence>
<dbReference type="Proteomes" id="UP001500298">
    <property type="component" value="Unassembled WGS sequence"/>
</dbReference>
<feature type="transmembrane region" description="Helical" evidence="1">
    <location>
        <begin position="157"/>
        <end position="183"/>
    </location>
</feature>
<feature type="transmembrane region" description="Helical" evidence="1">
    <location>
        <begin position="343"/>
        <end position="363"/>
    </location>
</feature>
<dbReference type="EMBL" id="BAABJX010000042">
    <property type="protein sequence ID" value="GAA4840481.1"/>
    <property type="molecule type" value="Genomic_DNA"/>
</dbReference>
<dbReference type="PANTHER" id="PTHR23028">
    <property type="entry name" value="ACETYLTRANSFERASE"/>
    <property type="match status" value="1"/>
</dbReference>
<evidence type="ECO:0000259" key="2">
    <source>
        <dbReference type="Pfam" id="PF01757"/>
    </source>
</evidence>
<feature type="transmembrane region" description="Helical" evidence="1">
    <location>
        <begin position="125"/>
        <end position="145"/>
    </location>
</feature>
<keyword evidence="1" id="KW-0472">Membrane</keyword>
<name>A0ABP9DJZ8_9BACT</name>
<feature type="transmembrane region" description="Helical" evidence="1">
    <location>
        <begin position="273"/>
        <end position="295"/>
    </location>
</feature>
<evidence type="ECO:0000256" key="1">
    <source>
        <dbReference type="SAM" id="Phobius"/>
    </source>
</evidence>
<gene>
    <name evidence="3" type="ORF">GCM10023331_26870</name>
</gene>
<feature type="transmembrane region" description="Helical" evidence="1">
    <location>
        <begin position="234"/>
        <end position="253"/>
    </location>
</feature>
<reference evidence="4" key="1">
    <citation type="journal article" date="2019" name="Int. J. Syst. Evol. Microbiol.">
        <title>The Global Catalogue of Microorganisms (GCM) 10K type strain sequencing project: providing services to taxonomists for standard genome sequencing and annotation.</title>
        <authorList>
            <consortium name="The Broad Institute Genomics Platform"/>
            <consortium name="The Broad Institute Genome Sequencing Center for Infectious Disease"/>
            <person name="Wu L."/>
            <person name="Ma J."/>
        </authorList>
    </citation>
    <scope>NUCLEOTIDE SEQUENCE [LARGE SCALE GENOMIC DNA]</scope>
    <source>
        <strain evidence="4">JCM 18326</strain>
    </source>
</reference>
<feature type="domain" description="Acyltransferase 3" evidence="2">
    <location>
        <begin position="8"/>
        <end position="360"/>
    </location>
</feature>
<feature type="transmembrane region" description="Helical" evidence="1">
    <location>
        <begin position="88"/>
        <end position="113"/>
    </location>
</feature>